<accession>A0ABS6ZTV0</accession>
<gene>
    <name evidence="2" type="ORF">KPL81_19100</name>
</gene>
<feature type="transmembrane region" description="Helical" evidence="1">
    <location>
        <begin position="32"/>
        <end position="54"/>
    </location>
</feature>
<organism evidence="2 3">
    <name type="scientific">Billgrantia antri</name>
    <dbReference type="NCBI Taxonomy" id="2846777"/>
    <lineage>
        <taxon>Bacteria</taxon>
        <taxon>Pseudomonadati</taxon>
        <taxon>Pseudomonadota</taxon>
        <taxon>Gammaproteobacteria</taxon>
        <taxon>Oceanospirillales</taxon>
        <taxon>Halomonadaceae</taxon>
        <taxon>Billgrantia</taxon>
    </lineage>
</organism>
<evidence type="ECO:0000256" key="1">
    <source>
        <dbReference type="SAM" id="Phobius"/>
    </source>
</evidence>
<dbReference type="RefSeq" id="WP_219793483.1">
    <property type="nucleotide sequence ID" value="NZ_JAHYCA010000008.1"/>
</dbReference>
<keyword evidence="1" id="KW-1133">Transmembrane helix</keyword>
<keyword evidence="3" id="KW-1185">Reference proteome</keyword>
<dbReference type="EMBL" id="JAHYCA010000008">
    <property type="protein sequence ID" value="MBW6393263.1"/>
    <property type="molecule type" value="Genomic_DNA"/>
</dbReference>
<name>A0ABS6ZTV0_9GAMM</name>
<proteinExistence type="predicted"/>
<dbReference type="Proteomes" id="UP000769617">
    <property type="component" value="Unassembled WGS sequence"/>
</dbReference>
<evidence type="ECO:0000313" key="2">
    <source>
        <dbReference type="EMBL" id="MBW6393263.1"/>
    </source>
</evidence>
<keyword evidence="1" id="KW-0812">Transmembrane</keyword>
<keyword evidence="1" id="KW-0472">Membrane</keyword>
<protein>
    <submittedName>
        <fullName evidence="2">Uncharacterized protein</fullName>
    </submittedName>
</protein>
<feature type="transmembrane region" description="Helical" evidence="1">
    <location>
        <begin position="61"/>
        <end position="81"/>
    </location>
</feature>
<sequence>MNDVRQWVFVADMNYSDSVTISDVWLWVKWLYFYPGDAIIYYIVNFFTGIANFFEISNGDYGGVLSGVISFFAWVIVLESFGRVFK</sequence>
<reference evidence="2 3" key="1">
    <citation type="submission" date="2021-07" db="EMBL/GenBank/DDBJ databases">
        <authorList>
            <person name="So Y."/>
        </authorList>
    </citation>
    <scope>NUCLEOTIDE SEQUENCE [LARGE SCALE GENOMIC DNA]</scope>
    <source>
        <strain evidence="2 3">Y3S6</strain>
    </source>
</reference>
<comment type="caution">
    <text evidence="2">The sequence shown here is derived from an EMBL/GenBank/DDBJ whole genome shotgun (WGS) entry which is preliminary data.</text>
</comment>
<evidence type="ECO:0000313" key="3">
    <source>
        <dbReference type="Proteomes" id="UP000769617"/>
    </source>
</evidence>